<dbReference type="InterPro" id="IPR023614">
    <property type="entry name" value="Porin_dom_sf"/>
</dbReference>
<dbReference type="InterPro" id="IPR050298">
    <property type="entry name" value="Gram-neg_bact_OMP"/>
</dbReference>
<evidence type="ECO:0000256" key="2">
    <source>
        <dbReference type="ARBA" id="ARBA00011233"/>
    </source>
</evidence>
<dbReference type="GO" id="GO:0015288">
    <property type="term" value="F:porin activity"/>
    <property type="evidence" value="ECO:0007669"/>
    <property type="project" value="UniProtKB-KW"/>
</dbReference>
<evidence type="ECO:0000256" key="9">
    <source>
        <dbReference type="ARBA" id="ARBA00023136"/>
    </source>
</evidence>
<keyword evidence="14" id="KW-1185">Reference proteome</keyword>
<dbReference type="PANTHER" id="PTHR34501:SF9">
    <property type="entry name" value="MAJOR OUTER MEMBRANE PROTEIN P.IA"/>
    <property type="match status" value="1"/>
</dbReference>
<evidence type="ECO:0000256" key="5">
    <source>
        <dbReference type="ARBA" id="ARBA00022692"/>
    </source>
</evidence>
<organism evidence="13 14">
    <name type="scientific">Rhodoferax fermentans</name>
    <dbReference type="NCBI Taxonomy" id="28066"/>
    <lineage>
        <taxon>Bacteria</taxon>
        <taxon>Pseudomonadati</taxon>
        <taxon>Pseudomonadota</taxon>
        <taxon>Betaproteobacteria</taxon>
        <taxon>Burkholderiales</taxon>
        <taxon>Comamonadaceae</taxon>
        <taxon>Rhodoferax</taxon>
    </lineage>
</organism>
<dbReference type="AlphaFoldDB" id="A0A1T1ATP9"/>
<comment type="subunit">
    <text evidence="2">Homotrimer.</text>
</comment>
<keyword evidence="9" id="KW-0472">Membrane</keyword>
<dbReference type="PRINTS" id="PR00184">
    <property type="entry name" value="NEISSPPORIN"/>
</dbReference>
<proteinExistence type="predicted"/>
<reference evidence="13 14" key="1">
    <citation type="submission" date="2017-01" db="EMBL/GenBank/DDBJ databases">
        <title>Genome sequencing of Rhodoferax fermentans JCM 7819.</title>
        <authorList>
            <person name="Kim Y.J."/>
            <person name="Farh M.E.-A."/>
            <person name="Yang D.-C."/>
        </authorList>
    </citation>
    <scope>NUCLEOTIDE SEQUENCE [LARGE SCALE GENOMIC DNA]</scope>
    <source>
        <strain evidence="13 14">JCM 7819</strain>
    </source>
</reference>
<keyword evidence="8" id="KW-0626">Porin</keyword>
<dbReference type="Pfam" id="PF13609">
    <property type="entry name" value="Porin_4"/>
    <property type="match status" value="1"/>
</dbReference>
<feature type="chain" id="PRO_5012504278" description="Porin domain-containing protein" evidence="11">
    <location>
        <begin position="20"/>
        <end position="336"/>
    </location>
</feature>
<dbReference type="STRING" id="28066.RF819_12695"/>
<keyword evidence="4" id="KW-1134">Transmembrane beta strand</keyword>
<accession>A0A1T1ATP9</accession>
<gene>
    <name evidence="13" type="ORF">RF819_12695</name>
</gene>
<keyword evidence="6 11" id="KW-0732">Signal</keyword>
<keyword evidence="5" id="KW-0812">Transmembrane</keyword>
<name>A0A1T1ATP9_RHOFE</name>
<dbReference type="InterPro" id="IPR002299">
    <property type="entry name" value="Porin_Neis"/>
</dbReference>
<dbReference type="InterPro" id="IPR001702">
    <property type="entry name" value="Porin_Gram-ve"/>
</dbReference>
<feature type="signal peptide" evidence="11">
    <location>
        <begin position="1"/>
        <end position="19"/>
    </location>
</feature>
<keyword evidence="7" id="KW-0406">Ion transport</keyword>
<keyword evidence="10" id="KW-0998">Cell outer membrane</keyword>
<evidence type="ECO:0000256" key="1">
    <source>
        <dbReference type="ARBA" id="ARBA00004571"/>
    </source>
</evidence>
<dbReference type="PANTHER" id="PTHR34501">
    <property type="entry name" value="PROTEIN YDDL-RELATED"/>
    <property type="match status" value="1"/>
</dbReference>
<evidence type="ECO:0000256" key="10">
    <source>
        <dbReference type="ARBA" id="ARBA00023237"/>
    </source>
</evidence>
<comment type="caution">
    <text evidence="13">The sequence shown here is derived from an EMBL/GenBank/DDBJ whole genome shotgun (WGS) entry which is preliminary data.</text>
</comment>
<dbReference type="Proteomes" id="UP000190750">
    <property type="component" value="Unassembled WGS sequence"/>
</dbReference>
<sequence length="336" mass="35072">MKKSLIALAVLAASGAAMAQSSVTMYGIADVWFGTVKTNNGTSSLTQTKLESGGVNGSRWGLKGSEDLGGGLMANFQLEQGMNMDDGSGASTTATAFARQSWVGLSGGFGAVKLGRMPTPFDDVNGAANAVFDSKLSGVNDVFRSTAYTVRPNNSLYYQAPTFAGFSGAISYSLGEDKTTTTDATSTTSMNLTYAAGPLAVQFAYQVEDIVNTVALNADKKYTRLGASYDFGVATVKASYGKAANVANTDGQDASDYQIGLDFPVSSALTLSGNFAKSDDNGALGDAERTGYGLGAKYTLSKRTFVYGGYRHAKTDNVSTPDTKTDVFAVGVQHRF</sequence>
<dbReference type="GO" id="GO:0034220">
    <property type="term" value="P:monoatomic ion transmembrane transport"/>
    <property type="evidence" value="ECO:0007669"/>
    <property type="project" value="InterPro"/>
</dbReference>
<dbReference type="EMBL" id="MTJN01000002">
    <property type="protein sequence ID" value="OOV07470.1"/>
    <property type="molecule type" value="Genomic_DNA"/>
</dbReference>
<dbReference type="OrthoDB" id="6975458at2"/>
<dbReference type="CDD" id="cd00342">
    <property type="entry name" value="gram_neg_porins"/>
    <property type="match status" value="1"/>
</dbReference>
<dbReference type="Gene3D" id="2.40.160.10">
    <property type="entry name" value="Porin"/>
    <property type="match status" value="1"/>
</dbReference>
<evidence type="ECO:0000313" key="14">
    <source>
        <dbReference type="Proteomes" id="UP000190750"/>
    </source>
</evidence>
<dbReference type="InterPro" id="IPR033900">
    <property type="entry name" value="Gram_neg_porin_domain"/>
</dbReference>
<evidence type="ECO:0000256" key="8">
    <source>
        <dbReference type="ARBA" id="ARBA00023114"/>
    </source>
</evidence>
<keyword evidence="3" id="KW-0813">Transport</keyword>
<dbReference type="SUPFAM" id="SSF56935">
    <property type="entry name" value="Porins"/>
    <property type="match status" value="1"/>
</dbReference>
<evidence type="ECO:0000313" key="13">
    <source>
        <dbReference type="EMBL" id="OOV07470.1"/>
    </source>
</evidence>
<evidence type="ECO:0000259" key="12">
    <source>
        <dbReference type="Pfam" id="PF13609"/>
    </source>
</evidence>
<evidence type="ECO:0000256" key="7">
    <source>
        <dbReference type="ARBA" id="ARBA00023065"/>
    </source>
</evidence>
<dbReference type="GO" id="GO:0046930">
    <property type="term" value="C:pore complex"/>
    <property type="evidence" value="ECO:0007669"/>
    <property type="project" value="UniProtKB-KW"/>
</dbReference>
<protein>
    <recommendedName>
        <fullName evidence="12">Porin domain-containing protein</fullName>
    </recommendedName>
</protein>
<dbReference type="GO" id="GO:0009279">
    <property type="term" value="C:cell outer membrane"/>
    <property type="evidence" value="ECO:0007669"/>
    <property type="project" value="UniProtKB-SubCell"/>
</dbReference>
<evidence type="ECO:0000256" key="6">
    <source>
        <dbReference type="ARBA" id="ARBA00022729"/>
    </source>
</evidence>
<comment type="subcellular location">
    <subcellularLocation>
        <location evidence="1">Cell outer membrane</location>
        <topology evidence="1">Multi-pass membrane protein</topology>
    </subcellularLocation>
</comment>
<dbReference type="PRINTS" id="PR00182">
    <property type="entry name" value="ECOLNEIPORIN"/>
</dbReference>
<evidence type="ECO:0000256" key="4">
    <source>
        <dbReference type="ARBA" id="ARBA00022452"/>
    </source>
</evidence>
<evidence type="ECO:0000256" key="3">
    <source>
        <dbReference type="ARBA" id="ARBA00022448"/>
    </source>
</evidence>
<dbReference type="RefSeq" id="WP_078365315.1">
    <property type="nucleotide sequence ID" value="NZ_MTJN01000002.1"/>
</dbReference>
<evidence type="ECO:0000256" key="11">
    <source>
        <dbReference type="SAM" id="SignalP"/>
    </source>
</evidence>
<feature type="domain" description="Porin" evidence="12">
    <location>
        <begin position="7"/>
        <end position="317"/>
    </location>
</feature>